<evidence type="ECO:0000256" key="2">
    <source>
        <dbReference type="ARBA" id="ARBA00022842"/>
    </source>
</evidence>
<reference evidence="3 4" key="1">
    <citation type="journal article" date="2013" name="ISME J.">
        <title>A metabolic model for members of the genus Tetrasphaera involved in enhanced biological phosphorus removal.</title>
        <authorList>
            <person name="Kristiansen R."/>
            <person name="Nguyen H.T.T."/>
            <person name="Saunders A.M."/>
            <person name="Nielsen J.L."/>
            <person name="Wimmer R."/>
            <person name="Le V.Q."/>
            <person name="McIlroy S.J."/>
            <person name="Petrovski S."/>
            <person name="Seviour R.J."/>
            <person name="Calteau A."/>
            <person name="Nielsen K.L."/>
            <person name="Nielsen P.H."/>
        </authorList>
    </citation>
    <scope>NUCLEOTIDE SEQUENCE [LARGE SCALE GENOMIC DNA]</scope>
    <source>
        <strain evidence="3 4">Ben 74</strain>
    </source>
</reference>
<sequence>MKIAALAGGVGGARFLRGLRDALDADPDLADSELTIIANTGDDISLFGLRICPDVDTLLYTLGGGGDEEQGWGRADETHVVQGELAAYGVQPQWFGLGDKDFGTHIARTLWLRQGASASAVTARLAQRWGLPDKRITLLPMTDVPVETHVVVDRGEGPVAIHFQEWWVADRAATPAERFVVAGLDTAAPAPGVLDAIRGADLIVLPPSNPVVSIGIILGLPGIRDALRGSPARVVGVSPLIGGRPVRGHADACLSAIGVEARAMAVAGLYADFLDAWLVDPADAPGESTASGAPRRAGGPVVQASAGPLLMTDRARAAELARQTLDLGLTLT</sequence>
<proteinExistence type="inferred from homology"/>
<dbReference type="Pfam" id="PF01933">
    <property type="entry name" value="CofD"/>
    <property type="match status" value="1"/>
</dbReference>
<dbReference type="PANTHER" id="PTHR43007:SF1">
    <property type="entry name" value="2-PHOSPHO-L-LACTATE TRANSFERASE"/>
    <property type="match status" value="1"/>
</dbReference>
<keyword evidence="2" id="KW-0460">Magnesium</keyword>
<dbReference type="HAMAP" id="MF_01257">
    <property type="entry name" value="CofD"/>
    <property type="match status" value="1"/>
</dbReference>
<dbReference type="Gene3D" id="3.40.50.10680">
    <property type="entry name" value="CofD-like domains"/>
    <property type="match status" value="1"/>
</dbReference>
<dbReference type="InterPro" id="IPR038136">
    <property type="entry name" value="CofD-like_dom_sf"/>
</dbReference>
<dbReference type="OrthoDB" id="7466225at2"/>
<evidence type="ECO:0000313" key="3">
    <source>
        <dbReference type="EMBL" id="CCI51991.1"/>
    </source>
</evidence>
<organism evidence="3 4">
    <name type="scientific">Nostocoides jenkinsii Ben 74</name>
    <dbReference type="NCBI Taxonomy" id="1193518"/>
    <lineage>
        <taxon>Bacteria</taxon>
        <taxon>Bacillati</taxon>
        <taxon>Actinomycetota</taxon>
        <taxon>Actinomycetes</taxon>
        <taxon>Micrococcales</taxon>
        <taxon>Intrasporangiaceae</taxon>
        <taxon>Nostocoides</taxon>
    </lineage>
</organism>
<dbReference type="InterPro" id="IPR002882">
    <property type="entry name" value="CofD"/>
</dbReference>
<dbReference type="Proteomes" id="UP000035720">
    <property type="component" value="Unassembled WGS sequence"/>
</dbReference>
<gene>
    <name evidence="3" type="primary">cofD</name>
    <name evidence="3" type="ORF">BN13_1370009</name>
</gene>
<accession>A0A077M460</accession>
<evidence type="ECO:0000313" key="4">
    <source>
        <dbReference type="Proteomes" id="UP000035720"/>
    </source>
</evidence>
<name>A0A077M460_9MICO</name>
<dbReference type="AlphaFoldDB" id="A0A077M460"/>
<dbReference type="InterPro" id="IPR010115">
    <property type="entry name" value="FbiA/CofD"/>
</dbReference>
<dbReference type="GO" id="GO:0043743">
    <property type="term" value="F:LPPG:FO 2-phospho-L-lactate transferase activity"/>
    <property type="evidence" value="ECO:0007669"/>
    <property type="project" value="InterPro"/>
</dbReference>
<dbReference type="GO" id="GO:0000287">
    <property type="term" value="F:magnesium ion binding"/>
    <property type="evidence" value="ECO:0007669"/>
    <property type="project" value="InterPro"/>
</dbReference>
<dbReference type="RefSeq" id="WP_048548231.1">
    <property type="nucleotide sequence ID" value="NZ_HF571038.1"/>
</dbReference>
<keyword evidence="4" id="KW-1185">Reference proteome</keyword>
<keyword evidence="1 3" id="KW-0808">Transferase</keyword>
<dbReference type="EC" id="2.7.8.-" evidence="3"/>
<comment type="caution">
    <text evidence="3">The sequence shown here is derived from an EMBL/GenBank/DDBJ whole genome shotgun (WGS) entry which is preliminary data.</text>
</comment>
<dbReference type="EMBL" id="CAJC01000043">
    <property type="protein sequence ID" value="CCI51991.1"/>
    <property type="molecule type" value="Genomic_DNA"/>
</dbReference>
<dbReference type="STRING" id="1193518.BN13_1370009"/>
<dbReference type="PANTHER" id="PTHR43007">
    <property type="entry name" value="2-PHOSPHO-L-LACTATE TRANSFERASE"/>
    <property type="match status" value="1"/>
</dbReference>
<dbReference type="SUPFAM" id="SSF142338">
    <property type="entry name" value="CofD-like"/>
    <property type="match status" value="1"/>
</dbReference>
<protein>
    <submittedName>
        <fullName evidence="3">LPPG:FO 2-phospho-L-lactate transferase</fullName>
        <ecNumber evidence="3">2.7.8.-</ecNumber>
    </submittedName>
</protein>
<dbReference type="Gene3D" id="1.10.8.240">
    <property type="entry name" value="CofD-like domain"/>
    <property type="match status" value="1"/>
</dbReference>
<evidence type="ECO:0000256" key="1">
    <source>
        <dbReference type="ARBA" id="ARBA00022679"/>
    </source>
</evidence>
<dbReference type="NCBIfam" id="TIGR01819">
    <property type="entry name" value="F420_cofD"/>
    <property type="match status" value="1"/>
</dbReference>